<evidence type="ECO:0000313" key="2">
    <source>
        <dbReference type="EMBL" id="SEL44932.1"/>
    </source>
</evidence>
<evidence type="ECO:0008006" key="4">
    <source>
        <dbReference type="Google" id="ProtNLM"/>
    </source>
</evidence>
<keyword evidence="3" id="KW-1185">Reference proteome</keyword>
<feature type="transmembrane region" description="Helical" evidence="1">
    <location>
        <begin position="37"/>
        <end position="57"/>
    </location>
</feature>
<feature type="transmembrane region" description="Helical" evidence="1">
    <location>
        <begin position="77"/>
        <end position="98"/>
    </location>
</feature>
<dbReference type="STRING" id="1038014.SAMN04487910_2488"/>
<dbReference type="OrthoDB" id="660361at2"/>
<feature type="transmembrane region" description="Helical" evidence="1">
    <location>
        <begin position="149"/>
        <end position="168"/>
    </location>
</feature>
<evidence type="ECO:0000313" key="3">
    <source>
        <dbReference type="Proteomes" id="UP000198521"/>
    </source>
</evidence>
<evidence type="ECO:0000256" key="1">
    <source>
        <dbReference type="SAM" id="Phobius"/>
    </source>
</evidence>
<name>A0A1H7QAE0_AQUAM</name>
<accession>A0A1H7QAE0</accession>
<feature type="transmembrane region" description="Helical" evidence="1">
    <location>
        <begin position="12"/>
        <end position="31"/>
    </location>
</feature>
<dbReference type="AlphaFoldDB" id="A0A1H7QAE0"/>
<organism evidence="2 3">
    <name type="scientific">Aquimarina amphilecti</name>
    <dbReference type="NCBI Taxonomy" id="1038014"/>
    <lineage>
        <taxon>Bacteria</taxon>
        <taxon>Pseudomonadati</taxon>
        <taxon>Bacteroidota</taxon>
        <taxon>Flavobacteriia</taxon>
        <taxon>Flavobacteriales</taxon>
        <taxon>Flavobacteriaceae</taxon>
        <taxon>Aquimarina</taxon>
    </lineage>
</organism>
<keyword evidence="1" id="KW-0472">Membrane</keyword>
<dbReference type="RefSeq" id="WP_091408817.1">
    <property type="nucleotide sequence ID" value="NZ_FOAB01000004.1"/>
</dbReference>
<keyword evidence="1" id="KW-0812">Transmembrane</keyword>
<dbReference type="Proteomes" id="UP000198521">
    <property type="component" value="Unassembled WGS sequence"/>
</dbReference>
<dbReference type="Pfam" id="PF13858">
    <property type="entry name" value="DUF4199"/>
    <property type="match status" value="1"/>
</dbReference>
<dbReference type="InterPro" id="IPR025250">
    <property type="entry name" value="DUF4199"/>
</dbReference>
<protein>
    <recommendedName>
        <fullName evidence="4">DUF4199 domain-containing protein</fullName>
    </recommendedName>
</protein>
<sequence length="175" mass="19126">MEKSVKSNAISLGVILGVVLSLVTVLAYTVYQGMYTNWMAGIGLSLMIIVFGIISAVKSRKLLGGFIDFKKAFTSYLITVAIGTLISTVVTILIYVAVDPDAATAINEQVIESTVGFMEKFGTPESEIEKAVAKMEEENQFSLVNQIKGWFWGMLIYIIIGLLASLAIKKKEPLY</sequence>
<gene>
    <name evidence="2" type="ORF">SAMN04487910_2488</name>
</gene>
<proteinExistence type="predicted"/>
<keyword evidence="1" id="KW-1133">Transmembrane helix</keyword>
<dbReference type="EMBL" id="FOAB01000004">
    <property type="protein sequence ID" value="SEL44932.1"/>
    <property type="molecule type" value="Genomic_DNA"/>
</dbReference>
<reference evidence="2 3" key="1">
    <citation type="submission" date="2016-10" db="EMBL/GenBank/DDBJ databases">
        <authorList>
            <person name="de Groot N.N."/>
        </authorList>
    </citation>
    <scope>NUCLEOTIDE SEQUENCE [LARGE SCALE GENOMIC DNA]</scope>
    <source>
        <strain evidence="2 3">DSM 25232</strain>
    </source>
</reference>